<gene>
    <name evidence="12 16" type="primary">dapA</name>
    <name evidence="16" type="ORF">ER308_17950</name>
</gene>
<feature type="active site" description="Proton donor/acceptor" evidence="12 14">
    <location>
        <position position="144"/>
    </location>
</feature>
<dbReference type="EC" id="4.3.3.7" evidence="4 12"/>
<evidence type="ECO:0000313" key="17">
    <source>
        <dbReference type="Proteomes" id="UP000291469"/>
    </source>
</evidence>
<feature type="active site" description="Schiff-base intermediate with substrate" evidence="12 14">
    <location>
        <position position="173"/>
    </location>
</feature>
<protein>
    <recommendedName>
        <fullName evidence="4 12">4-hydroxy-tetrahydrodipicolinate synthase</fullName>
        <shortName evidence="12">HTPA synthase</shortName>
        <ecNumber evidence="4 12">4.3.3.7</ecNumber>
    </recommendedName>
</protein>
<evidence type="ECO:0000256" key="8">
    <source>
        <dbReference type="ARBA" id="ARBA00023154"/>
    </source>
</evidence>
<evidence type="ECO:0000256" key="7">
    <source>
        <dbReference type="ARBA" id="ARBA00022915"/>
    </source>
</evidence>
<dbReference type="Gene3D" id="3.20.20.70">
    <property type="entry name" value="Aldolase class I"/>
    <property type="match status" value="1"/>
</dbReference>
<dbReference type="InterPro" id="IPR013785">
    <property type="entry name" value="Aldolase_TIM"/>
</dbReference>
<dbReference type="PANTHER" id="PTHR12128:SF66">
    <property type="entry name" value="4-HYDROXY-2-OXOGLUTARATE ALDOLASE, MITOCHONDRIAL"/>
    <property type="match status" value="1"/>
</dbReference>
<dbReference type="GO" id="GO:0019877">
    <property type="term" value="P:diaminopimelate biosynthetic process"/>
    <property type="evidence" value="ECO:0007669"/>
    <property type="project" value="UniProtKB-UniRule"/>
</dbReference>
<dbReference type="HAMAP" id="MF_00418">
    <property type="entry name" value="DapA"/>
    <property type="match status" value="1"/>
</dbReference>
<evidence type="ECO:0000256" key="14">
    <source>
        <dbReference type="PIRSR" id="PIRSR001365-1"/>
    </source>
</evidence>
<dbReference type="NCBIfam" id="TIGR00674">
    <property type="entry name" value="dapA"/>
    <property type="match status" value="1"/>
</dbReference>
<dbReference type="Proteomes" id="UP000291469">
    <property type="component" value="Chromosome"/>
</dbReference>
<sequence length="305" mass="31695">MSSLDSSSDPPLGRLITAMATPFAADGALDLDGARRLAAYLVDEQGADGLVVAGTTGESPTLTHSETLDLFRAVIDVVGDRAQVIAGCGKNDSAATETLVREATELGVDGVLLVSPYYNKPSQRGLAEHFDRAACATDLPVLLYDIPGRTAVELSVDTIRAVAERCPNVVGVKDAVGNPVKTARLVRDTPERFVVYAGDDHSLLTVLAAGGVGVVSVAGHVVGRDLAAMIEHFPTDPAAARAVHHRLLELYTALFADSNPVPLKAALRHLGLPSGPVRGPLADADATVAAQVATALDALDVQVHH</sequence>
<dbReference type="PRINTS" id="PR00146">
    <property type="entry name" value="DHPICSNTHASE"/>
</dbReference>
<feature type="site" description="Part of a proton relay during catalysis" evidence="12">
    <location>
        <position position="55"/>
    </location>
</feature>
<keyword evidence="6 12" id="KW-0028">Amino-acid biosynthesis</keyword>
<evidence type="ECO:0000256" key="2">
    <source>
        <dbReference type="ARBA" id="ARBA00005120"/>
    </source>
</evidence>
<dbReference type="PROSITE" id="PS00665">
    <property type="entry name" value="DHDPS_1"/>
    <property type="match status" value="1"/>
</dbReference>
<dbReference type="PANTHER" id="PTHR12128">
    <property type="entry name" value="DIHYDRODIPICOLINATE SYNTHASE"/>
    <property type="match status" value="1"/>
</dbReference>
<feature type="binding site" evidence="12 15">
    <location>
        <position position="215"/>
    </location>
    <ligand>
        <name>pyruvate</name>
        <dbReference type="ChEBI" id="CHEBI:15361"/>
    </ligand>
</feature>
<dbReference type="AlphaFoldDB" id="A0A411YJ94"/>
<evidence type="ECO:0000256" key="3">
    <source>
        <dbReference type="ARBA" id="ARBA00007592"/>
    </source>
</evidence>
<evidence type="ECO:0000256" key="13">
    <source>
        <dbReference type="PIRNR" id="PIRNR001365"/>
    </source>
</evidence>
<dbReference type="GO" id="GO:0009089">
    <property type="term" value="P:lysine biosynthetic process via diaminopimelate"/>
    <property type="evidence" value="ECO:0007669"/>
    <property type="project" value="UniProtKB-UniRule"/>
</dbReference>
<dbReference type="UniPathway" id="UPA00034">
    <property type="reaction ID" value="UER00017"/>
</dbReference>
<evidence type="ECO:0000256" key="5">
    <source>
        <dbReference type="ARBA" id="ARBA00022490"/>
    </source>
</evidence>
<dbReference type="OrthoDB" id="9782828at2"/>
<keyword evidence="9 12" id="KW-0456">Lyase</keyword>
<keyword evidence="17" id="KW-1185">Reference proteome</keyword>
<dbReference type="RefSeq" id="WP_131156260.1">
    <property type="nucleotide sequence ID" value="NZ_CP036402.1"/>
</dbReference>
<comment type="similarity">
    <text evidence="3 12 13">Belongs to the DapA family.</text>
</comment>
<name>A0A411YJ94_9ACTN</name>
<dbReference type="InterPro" id="IPR005263">
    <property type="entry name" value="DapA"/>
</dbReference>
<keyword evidence="5 12" id="KW-0963">Cytoplasm</keyword>
<reference evidence="16 17" key="1">
    <citation type="submission" date="2019-01" db="EMBL/GenBank/DDBJ databases">
        <title>Egibacter rhizosphaerae EGI 80759T.</title>
        <authorList>
            <person name="Chen D.-D."/>
            <person name="Tian Y."/>
            <person name="Jiao J.-Y."/>
            <person name="Zhang X.-T."/>
            <person name="Zhang Y.-G."/>
            <person name="Zhang Y."/>
            <person name="Xiao M."/>
            <person name="Shu W.-S."/>
            <person name="Li W.-J."/>
        </authorList>
    </citation>
    <scope>NUCLEOTIDE SEQUENCE [LARGE SCALE GENOMIC DNA]</scope>
    <source>
        <strain evidence="16 17">EGI 80759</strain>
    </source>
</reference>
<evidence type="ECO:0000256" key="11">
    <source>
        <dbReference type="ARBA" id="ARBA00047836"/>
    </source>
</evidence>
<dbReference type="KEGG" id="erz:ER308_17950"/>
<dbReference type="InterPro" id="IPR020625">
    <property type="entry name" value="Schiff_base-form_aldolases_AS"/>
</dbReference>
<evidence type="ECO:0000256" key="4">
    <source>
        <dbReference type="ARBA" id="ARBA00012086"/>
    </source>
</evidence>
<dbReference type="PIRSF" id="PIRSF001365">
    <property type="entry name" value="DHDPS"/>
    <property type="match status" value="1"/>
</dbReference>
<comment type="pathway">
    <text evidence="2 12">Amino-acid biosynthesis; L-lysine biosynthesis via DAP pathway; (S)-tetrahydrodipicolinate from L-aspartate: step 3/4.</text>
</comment>
<comment type="catalytic activity">
    <reaction evidence="11 12">
        <text>L-aspartate 4-semialdehyde + pyruvate = (2S,4S)-4-hydroxy-2,3,4,5-tetrahydrodipicolinate + H2O + H(+)</text>
        <dbReference type="Rhea" id="RHEA:34171"/>
        <dbReference type="ChEBI" id="CHEBI:15361"/>
        <dbReference type="ChEBI" id="CHEBI:15377"/>
        <dbReference type="ChEBI" id="CHEBI:15378"/>
        <dbReference type="ChEBI" id="CHEBI:67139"/>
        <dbReference type="ChEBI" id="CHEBI:537519"/>
        <dbReference type="EC" id="4.3.3.7"/>
    </reaction>
</comment>
<organism evidence="16 17">
    <name type="scientific">Egibacter rhizosphaerae</name>
    <dbReference type="NCBI Taxonomy" id="1670831"/>
    <lineage>
        <taxon>Bacteria</taxon>
        <taxon>Bacillati</taxon>
        <taxon>Actinomycetota</taxon>
        <taxon>Nitriliruptoria</taxon>
        <taxon>Egibacterales</taxon>
        <taxon>Egibacteraceae</taxon>
        <taxon>Egibacter</taxon>
    </lineage>
</organism>
<accession>A0A411YJ94</accession>
<dbReference type="CDD" id="cd00950">
    <property type="entry name" value="DHDPS"/>
    <property type="match status" value="1"/>
</dbReference>
<dbReference type="SUPFAM" id="SSF51569">
    <property type="entry name" value="Aldolase"/>
    <property type="match status" value="1"/>
</dbReference>
<keyword evidence="8 12" id="KW-0457">Lysine biosynthesis</keyword>
<dbReference type="GO" id="GO:0005829">
    <property type="term" value="C:cytosol"/>
    <property type="evidence" value="ECO:0007669"/>
    <property type="project" value="TreeGrafter"/>
</dbReference>
<comment type="subunit">
    <text evidence="12">Homotetramer; dimer of dimers.</text>
</comment>
<dbReference type="Pfam" id="PF00701">
    <property type="entry name" value="DHDPS"/>
    <property type="match status" value="1"/>
</dbReference>
<dbReference type="GO" id="GO:0008840">
    <property type="term" value="F:4-hydroxy-tetrahydrodipicolinate synthase activity"/>
    <property type="evidence" value="ECO:0007669"/>
    <property type="project" value="UniProtKB-UniRule"/>
</dbReference>
<keyword evidence="10 12" id="KW-0704">Schiff base</keyword>
<evidence type="ECO:0000256" key="15">
    <source>
        <dbReference type="PIRSR" id="PIRSR001365-2"/>
    </source>
</evidence>
<dbReference type="EMBL" id="CP036402">
    <property type="protein sequence ID" value="QBI21267.1"/>
    <property type="molecule type" value="Genomic_DNA"/>
</dbReference>
<keyword evidence="7 12" id="KW-0220">Diaminopimelate biosynthesis</keyword>
<evidence type="ECO:0000256" key="12">
    <source>
        <dbReference type="HAMAP-Rule" id="MF_00418"/>
    </source>
</evidence>
<evidence type="ECO:0000256" key="9">
    <source>
        <dbReference type="ARBA" id="ARBA00023239"/>
    </source>
</evidence>
<comment type="caution">
    <text evidence="12">Was originally thought to be a dihydrodipicolinate synthase (DHDPS), catalyzing the condensation of (S)-aspartate-beta-semialdehyde [(S)-ASA] and pyruvate to dihydrodipicolinate (DHDP). However, it was shown in E.coli that the product of the enzymatic reaction is not dihydrodipicolinate but in fact (4S)-4-hydroxy-2,3,4,5-tetrahydro-(2S)-dipicolinic acid (HTPA), and that the consecutive dehydration reaction leading to DHDP is not spontaneous but catalyzed by DapB.</text>
</comment>
<comment type="function">
    <text evidence="1 12">Catalyzes the condensation of (S)-aspartate-beta-semialdehyde [(S)-ASA] and pyruvate to 4-hydroxy-tetrahydrodipicolinate (HTPA).</text>
</comment>
<evidence type="ECO:0000256" key="6">
    <source>
        <dbReference type="ARBA" id="ARBA00022605"/>
    </source>
</evidence>
<evidence type="ECO:0000256" key="10">
    <source>
        <dbReference type="ARBA" id="ARBA00023270"/>
    </source>
</evidence>
<proteinExistence type="inferred from homology"/>
<feature type="binding site" evidence="12 15">
    <location>
        <position position="56"/>
    </location>
    <ligand>
        <name>pyruvate</name>
        <dbReference type="ChEBI" id="CHEBI:15361"/>
    </ligand>
</feature>
<evidence type="ECO:0000313" key="16">
    <source>
        <dbReference type="EMBL" id="QBI21267.1"/>
    </source>
</evidence>
<evidence type="ECO:0000256" key="1">
    <source>
        <dbReference type="ARBA" id="ARBA00003294"/>
    </source>
</evidence>
<dbReference type="InterPro" id="IPR020624">
    <property type="entry name" value="Schiff_base-form_aldolases_CS"/>
</dbReference>
<feature type="site" description="Part of a proton relay during catalysis" evidence="12">
    <location>
        <position position="118"/>
    </location>
</feature>
<comment type="subcellular location">
    <subcellularLocation>
        <location evidence="12">Cytoplasm</location>
    </subcellularLocation>
</comment>
<dbReference type="InterPro" id="IPR002220">
    <property type="entry name" value="DapA-like"/>
</dbReference>
<dbReference type="SMART" id="SM01130">
    <property type="entry name" value="DHDPS"/>
    <property type="match status" value="1"/>
</dbReference>
<dbReference type="PROSITE" id="PS00666">
    <property type="entry name" value="DHDPS_2"/>
    <property type="match status" value="1"/>
</dbReference>